<dbReference type="InterPro" id="IPR013783">
    <property type="entry name" value="Ig-like_fold"/>
</dbReference>
<reference evidence="1" key="1">
    <citation type="submission" date="2020-11" db="EMBL/GenBank/DDBJ databases">
        <authorList>
            <person name="Tran Van P."/>
        </authorList>
    </citation>
    <scope>NUCLEOTIDE SEQUENCE</scope>
</reference>
<organism evidence="1">
    <name type="scientific">Timema douglasi</name>
    <name type="common">Walking stick</name>
    <dbReference type="NCBI Taxonomy" id="61478"/>
    <lineage>
        <taxon>Eukaryota</taxon>
        <taxon>Metazoa</taxon>
        <taxon>Ecdysozoa</taxon>
        <taxon>Arthropoda</taxon>
        <taxon>Hexapoda</taxon>
        <taxon>Insecta</taxon>
        <taxon>Pterygota</taxon>
        <taxon>Neoptera</taxon>
        <taxon>Polyneoptera</taxon>
        <taxon>Phasmatodea</taxon>
        <taxon>Timematodea</taxon>
        <taxon>Timematoidea</taxon>
        <taxon>Timematidae</taxon>
        <taxon>Timema</taxon>
    </lineage>
</organism>
<protein>
    <submittedName>
        <fullName evidence="1">Uncharacterized protein</fullName>
    </submittedName>
</protein>
<sequence>MSRGLWWRNRHRNFPSGKEKGNGNMFVQTTRYLFSFNMTDTRRELGEWKEEFEVVRAKLSSFLVIEVDRQLVRKWTEYLDQYNFKKNPFKSRTTLLDQSVHPPRRIQTLDLFVDILLQLASGVFAEHQGRVSLNNSKIFVVVKDIQELVRVKTEVNSVGAMSRLYIANANKHDSGNYTCSLADVASATIAVHVLNAPCRGGDSKLYGANPLYYRPAEEMRLSRVKVAQLQTYAYGGKDSKTLPVISISVVPTWTVSVQTRCGVNSSVRIRLRCSMVAAVVGPTAVLANGLYSNWDCVGFFT</sequence>
<dbReference type="AlphaFoldDB" id="A0A7R8VBD7"/>
<accession>A0A7R8VBD7</accession>
<name>A0A7R8VBD7_TIMDO</name>
<dbReference type="InterPro" id="IPR036179">
    <property type="entry name" value="Ig-like_dom_sf"/>
</dbReference>
<dbReference type="SUPFAM" id="SSF48726">
    <property type="entry name" value="Immunoglobulin"/>
    <property type="match status" value="1"/>
</dbReference>
<gene>
    <name evidence="1" type="ORF">TDIB3V08_LOCUS1012</name>
</gene>
<dbReference type="EMBL" id="OA564526">
    <property type="protein sequence ID" value="CAD7194595.1"/>
    <property type="molecule type" value="Genomic_DNA"/>
</dbReference>
<evidence type="ECO:0000313" key="1">
    <source>
        <dbReference type="EMBL" id="CAD7194595.1"/>
    </source>
</evidence>
<dbReference type="Gene3D" id="2.60.40.10">
    <property type="entry name" value="Immunoglobulins"/>
    <property type="match status" value="1"/>
</dbReference>
<proteinExistence type="predicted"/>